<keyword evidence="1" id="KW-0472">Membrane</keyword>
<sequence length="86" mass="9862">MDVVKGKTEYVAYAAIKNFVWSLQTWVYHLRLHSFLSIFFNWMQIPVKHTKHHIKGLRFCSICHGISSVSGKLGAMVAAFAFLYLA</sequence>
<dbReference type="AlphaFoldDB" id="A0AAN9R475"/>
<accession>A0AAN9R475</accession>
<keyword evidence="3" id="KW-1185">Reference proteome</keyword>
<name>A0AAN9R475_CANGL</name>
<evidence type="ECO:0000313" key="3">
    <source>
        <dbReference type="Proteomes" id="UP001367508"/>
    </source>
</evidence>
<reference evidence="2 3" key="1">
    <citation type="submission" date="2024-01" db="EMBL/GenBank/DDBJ databases">
        <title>The genomes of 5 underutilized Papilionoideae crops provide insights into root nodulation and disease resistanc.</title>
        <authorList>
            <person name="Jiang F."/>
        </authorList>
    </citation>
    <scope>NUCLEOTIDE SEQUENCE [LARGE SCALE GENOMIC DNA]</scope>
    <source>
        <strain evidence="2">LVBAO_FW01</strain>
        <tissue evidence="2">Leaves</tissue>
    </source>
</reference>
<protein>
    <submittedName>
        <fullName evidence="2">Uncharacterized protein</fullName>
    </submittedName>
</protein>
<evidence type="ECO:0000256" key="1">
    <source>
        <dbReference type="SAM" id="Phobius"/>
    </source>
</evidence>
<comment type="caution">
    <text evidence="2">The sequence shown here is derived from an EMBL/GenBank/DDBJ whole genome shotgun (WGS) entry which is preliminary data.</text>
</comment>
<feature type="transmembrane region" description="Helical" evidence="1">
    <location>
        <begin position="26"/>
        <end position="47"/>
    </location>
</feature>
<keyword evidence="1" id="KW-0812">Transmembrane</keyword>
<dbReference type="EMBL" id="JAYMYQ010000001">
    <property type="protein sequence ID" value="KAK7361670.1"/>
    <property type="molecule type" value="Genomic_DNA"/>
</dbReference>
<evidence type="ECO:0000313" key="2">
    <source>
        <dbReference type="EMBL" id="KAK7361670.1"/>
    </source>
</evidence>
<organism evidence="2 3">
    <name type="scientific">Canavalia gladiata</name>
    <name type="common">Sword bean</name>
    <name type="synonym">Dolichos gladiatus</name>
    <dbReference type="NCBI Taxonomy" id="3824"/>
    <lineage>
        <taxon>Eukaryota</taxon>
        <taxon>Viridiplantae</taxon>
        <taxon>Streptophyta</taxon>
        <taxon>Embryophyta</taxon>
        <taxon>Tracheophyta</taxon>
        <taxon>Spermatophyta</taxon>
        <taxon>Magnoliopsida</taxon>
        <taxon>eudicotyledons</taxon>
        <taxon>Gunneridae</taxon>
        <taxon>Pentapetalae</taxon>
        <taxon>rosids</taxon>
        <taxon>fabids</taxon>
        <taxon>Fabales</taxon>
        <taxon>Fabaceae</taxon>
        <taxon>Papilionoideae</taxon>
        <taxon>50 kb inversion clade</taxon>
        <taxon>NPAAA clade</taxon>
        <taxon>indigoferoid/millettioid clade</taxon>
        <taxon>Phaseoleae</taxon>
        <taxon>Canavalia</taxon>
    </lineage>
</organism>
<feature type="transmembrane region" description="Helical" evidence="1">
    <location>
        <begin position="59"/>
        <end position="85"/>
    </location>
</feature>
<gene>
    <name evidence="2" type="ORF">VNO77_03744</name>
</gene>
<dbReference type="Proteomes" id="UP001367508">
    <property type="component" value="Unassembled WGS sequence"/>
</dbReference>
<proteinExistence type="predicted"/>
<keyword evidence="1" id="KW-1133">Transmembrane helix</keyword>